<evidence type="ECO:0000256" key="5">
    <source>
        <dbReference type="ARBA" id="ARBA00023187"/>
    </source>
</evidence>
<dbReference type="SUPFAM" id="SSF54928">
    <property type="entry name" value="RNA-binding domain, RBD"/>
    <property type="match status" value="3"/>
</dbReference>
<comment type="similarity">
    <text evidence="2">Belongs to the RRM half pint family.</text>
</comment>
<dbReference type="GO" id="GO:0006376">
    <property type="term" value="P:mRNA splice site recognition"/>
    <property type="evidence" value="ECO:0007669"/>
    <property type="project" value="TreeGrafter"/>
</dbReference>
<keyword evidence="5" id="KW-0508">mRNA splicing</keyword>
<dbReference type="CDD" id="cd12370">
    <property type="entry name" value="RRM1_PUF60"/>
    <property type="match status" value="1"/>
</dbReference>
<dbReference type="InterPro" id="IPR034211">
    <property type="entry name" value="PUF60_RRM2"/>
</dbReference>
<keyword evidence="10" id="KW-1185">Reference proteome</keyword>
<dbReference type="NCBIfam" id="TIGR01645">
    <property type="entry name" value="half-pint"/>
    <property type="match status" value="1"/>
</dbReference>
<dbReference type="InterPro" id="IPR003954">
    <property type="entry name" value="RRM_euk-type"/>
</dbReference>
<sequence>MPEPLHDNNVGRNPGISKLHRESGQCALGFGTEGIGCLYEAVKIILHVSVMDEPDQQQEPQLSNDVIVIEKQVKTESNGVTGHHVTAVPVTTYMPSEALVPMPVLPQSGAIIVGPGAKKEAQLLGLGLIKLRSKQKDWLADAKKYAREQSIKQVLLRQTLAHQQNQQKVAMYAQALSLMARVYIGSISFEVREEMIKNAFGVFGPIKSINMSWDAVTGHHKGFAFLEYEIPEAALLAQESMNGVLMGGRNLKVGRPSNMPQAQPIIEMVMQEAKAYHRVYVASVHPDLSESDLKSVFEAFGEVTKCQLARATGPNAGSGHRGFGYLEFSNAQSANEAIAGMNMFDLGGQYLRVGKCITPPDALTYIVPTSAVNLPTAAAVAAAELPAGIAVRQGSPQPYSMQASPQVGVATVPVGIANVPLVGLGAVPTAGKPYSPAVVSSAPSPSAIVAPAQVNSSKFLFCSSLLVFFLRISTPPPPVATPPLPPGPPPGGRRGFGGFATQTPPVQVVNIPPPQVMTSIPTPASTIPVPPPPVSSIPPPPATLSSTQSLISRINIVSATNSSVEPATFAPLPANIAPVDRKIMAGADGMTEQLAIGQASTSDSCSMALVVSDSSIPGRRDLQKASGGSKEKGSKADDKSHKKKKKKPVSTAPKGPQLNTPQALEAASRAGELNDQMAAQNANSDDVSLAAQEGLEIRGNDARHLLMHKLMRTNRSTVIVLRNMVTIEECDDELEGEIRDECNKYGKVQEVVIAQDPASGNVKIFVRFDNPQEADVARQALDKRYFAGREISAQNYDQILFDHNDYSG</sequence>
<dbReference type="InterPro" id="IPR006532">
    <property type="entry name" value="PUF60-like"/>
</dbReference>
<dbReference type="PANTHER" id="PTHR47330">
    <property type="entry name" value="POLY(U)-BINDING-SPLICING FACTOR PUF60-B-RELATED"/>
    <property type="match status" value="1"/>
</dbReference>
<reference evidence="11" key="1">
    <citation type="submission" date="2022-11" db="UniProtKB">
        <authorList>
            <consortium name="WormBaseParasite"/>
        </authorList>
    </citation>
    <scope>IDENTIFICATION</scope>
</reference>
<accession>A0A915PNA1</accession>
<dbReference type="Proteomes" id="UP000887581">
    <property type="component" value="Unplaced"/>
</dbReference>
<feature type="compositionally biased region" description="Basic and acidic residues" evidence="8">
    <location>
        <begin position="618"/>
        <end position="640"/>
    </location>
</feature>
<dbReference type="AlphaFoldDB" id="A0A915PNA1"/>
<dbReference type="WBParaSite" id="sdigi.contig156.g5366.t1">
    <property type="protein sequence ID" value="sdigi.contig156.g5366.t1"/>
    <property type="gene ID" value="sdigi.contig156.g5366"/>
</dbReference>
<dbReference type="SMART" id="SM00360">
    <property type="entry name" value="RRM"/>
    <property type="match status" value="3"/>
</dbReference>
<dbReference type="GO" id="GO:0071011">
    <property type="term" value="C:precatalytic spliceosome"/>
    <property type="evidence" value="ECO:0007669"/>
    <property type="project" value="TreeGrafter"/>
</dbReference>
<protein>
    <submittedName>
        <fullName evidence="11">RRM domain-containing protein</fullName>
    </submittedName>
</protein>
<dbReference type="FunFam" id="3.30.70.330:FF:000136">
    <property type="entry name" value="poly(U)-binding-splicing factor PUF60 isoform X1"/>
    <property type="match status" value="1"/>
</dbReference>
<feature type="domain" description="RRM" evidence="9">
    <location>
        <begin position="180"/>
        <end position="258"/>
    </location>
</feature>
<name>A0A915PNA1_9BILA</name>
<dbReference type="GO" id="GO:0000380">
    <property type="term" value="P:alternative mRNA splicing, via spliceosome"/>
    <property type="evidence" value="ECO:0007669"/>
    <property type="project" value="TreeGrafter"/>
</dbReference>
<feature type="domain" description="RRM" evidence="9">
    <location>
        <begin position="717"/>
        <end position="798"/>
    </location>
</feature>
<organism evidence="10 11">
    <name type="scientific">Setaria digitata</name>
    <dbReference type="NCBI Taxonomy" id="48799"/>
    <lineage>
        <taxon>Eukaryota</taxon>
        <taxon>Metazoa</taxon>
        <taxon>Ecdysozoa</taxon>
        <taxon>Nematoda</taxon>
        <taxon>Chromadorea</taxon>
        <taxon>Rhabditida</taxon>
        <taxon>Spirurina</taxon>
        <taxon>Spiruromorpha</taxon>
        <taxon>Filarioidea</taxon>
        <taxon>Setariidae</taxon>
        <taxon>Setaria</taxon>
    </lineage>
</organism>
<evidence type="ECO:0000259" key="9">
    <source>
        <dbReference type="PROSITE" id="PS50102"/>
    </source>
</evidence>
<dbReference type="InterPro" id="IPR051974">
    <property type="entry name" value="PUF60_regulator"/>
</dbReference>
<feature type="region of interest" description="Disordered" evidence="8">
    <location>
        <begin position="611"/>
        <end position="664"/>
    </location>
</feature>
<comment type="subcellular location">
    <subcellularLocation>
        <location evidence="1">Nucleus</location>
    </subcellularLocation>
</comment>
<keyword evidence="3" id="KW-0507">mRNA processing</keyword>
<dbReference type="GO" id="GO:0071013">
    <property type="term" value="C:catalytic step 2 spliceosome"/>
    <property type="evidence" value="ECO:0007669"/>
    <property type="project" value="TreeGrafter"/>
</dbReference>
<evidence type="ECO:0000313" key="10">
    <source>
        <dbReference type="Proteomes" id="UP000887581"/>
    </source>
</evidence>
<dbReference type="PANTHER" id="PTHR47330:SF1">
    <property type="entry name" value="POLY(U)-BINDING-SPLICING FACTOR PUF60"/>
    <property type="match status" value="1"/>
</dbReference>
<dbReference type="GO" id="GO:0003723">
    <property type="term" value="F:RNA binding"/>
    <property type="evidence" value="ECO:0007669"/>
    <property type="project" value="UniProtKB-UniRule"/>
</dbReference>
<evidence type="ECO:0000256" key="3">
    <source>
        <dbReference type="ARBA" id="ARBA00022664"/>
    </source>
</evidence>
<evidence type="ECO:0000256" key="1">
    <source>
        <dbReference type="ARBA" id="ARBA00004123"/>
    </source>
</evidence>
<evidence type="ECO:0000256" key="8">
    <source>
        <dbReference type="SAM" id="MobiDB-lite"/>
    </source>
</evidence>
<dbReference type="GO" id="GO:0000381">
    <property type="term" value="P:regulation of alternative mRNA splicing, via spliceosome"/>
    <property type="evidence" value="ECO:0007669"/>
    <property type="project" value="InterPro"/>
</dbReference>
<keyword evidence="4 7" id="KW-0694">RNA-binding</keyword>
<evidence type="ECO:0000256" key="6">
    <source>
        <dbReference type="ARBA" id="ARBA00023242"/>
    </source>
</evidence>
<evidence type="ECO:0000256" key="2">
    <source>
        <dbReference type="ARBA" id="ARBA00005987"/>
    </source>
</evidence>
<dbReference type="FunFam" id="3.30.70.330:FF:000382">
    <property type="entry name" value="G-patch domain-containing protein"/>
    <property type="match status" value="1"/>
</dbReference>
<dbReference type="InterPro" id="IPR035979">
    <property type="entry name" value="RBD_domain_sf"/>
</dbReference>
<evidence type="ECO:0000256" key="7">
    <source>
        <dbReference type="PROSITE-ProRule" id="PRU00176"/>
    </source>
</evidence>
<evidence type="ECO:0000256" key="4">
    <source>
        <dbReference type="ARBA" id="ARBA00022884"/>
    </source>
</evidence>
<dbReference type="SMART" id="SM00361">
    <property type="entry name" value="RRM_1"/>
    <property type="match status" value="2"/>
</dbReference>
<dbReference type="InterPro" id="IPR012677">
    <property type="entry name" value="Nucleotide-bd_a/b_plait_sf"/>
</dbReference>
<dbReference type="Gene3D" id="3.30.70.330">
    <property type="match status" value="3"/>
</dbReference>
<dbReference type="Pfam" id="PF00076">
    <property type="entry name" value="RRM_1"/>
    <property type="match status" value="3"/>
</dbReference>
<dbReference type="InterPro" id="IPR034209">
    <property type="entry name" value="PUF60_RRM1"/>
</dbReference>
<dbReference type="InterPro" id="IPR000504">
    <property type="entry name" value="RRM_dom"/>
</dbReference>
<dbReference type="CDD" id="cd12371">
    <property type="entry name" value="RRM2_PUF60"/>
    <property type="match status" value="1"/>
</dbReference>
<feature type="domain" description="RRM" evidence="9">
    <location>
        <begin position="277"/>
        <end position="358"/>
    </location>
</feature>
<proteinExistence type="inferred from homology"/>
<evidence type="ECO:0000313" key="11">
    <source>
        <dbReference type="WBParaSite" id="sdigi.contig156.g5366.t1"/>
    </source>
</evidence>
<keyword evidence="6" id="KW-0539">Nucleus</keyword>
<dbReference type="PROSITE" id="PS50102">
    <property type="entry name" value="RRM"/>
    <property type="match status" value="3"/>
</dbReference>